<sequence>MNCVYAATQQNHILISLLKDFSLRVDEGDKRKIDDTLKAIGFYYSELITIADLWKVEDEVTTPTALTSTKALGKRPRKESPSNEKGASNAAVTQRINALHERRKSFKLQNILYVADSSFYLDSDSIEVEAIVDPYELPLLNTAERLFYCYMEMVYIL</sequence>
<dbReference type="OrthoDB" id="424974at2759"/>
<reference evidence="2" key="1">
    <citation type="journal article" date="2020" name="Stud. Mycol.">
        <title>101 Dothideomycetes genomes: a test case for predicting lifestyles and emergence of pathogens.</title>
        <authorList>
            <person name="Haridas S."/>
            <person name="Albert R."/>
            <person name="Binder M."/>
            <person name="Bloem J."/>
            <person name="Labutti K."/>
            <person name="Salamov A."/>
            <person name="Andreopoulos B."/>
            <person name="Baker S."/>
            <person name="Barry K."/>
            <person name="Bills G."/>
            <person name="Bluhm B."/>
            <person name="Cannon C."/>
            <person name="Castanera R."/>
            <person name="Culley D."/>
            <person name="Daum C."/>
            <person name="Ezra D."/>
            <person name="Gonzalez J."/>
            <person name="Henrissat B."/>
            <person name="Kuo A."/>
            <person name="Liang C."/>
            <person name="Lipzen A."/>
            <person name="Lutzoni F."/>
            <person name="Magnuson J."/>
            <person name="Mondo S."/>
            <person name="Nolan M."/>
            <person name="Ohm R."/>
            <person name="Pangilinan J."/>
            <person name="Park H.-J."/>
            <person name="Ramirez L."/>
            <person name="Alfaro M."/>
            <person name="Sun H."/>
            <person name="Tritt A."/>
            <person name="Yoshinaga Y."/>
            <person name="Zwiers L.-H."/>
            <person name="Turgeon B."/>
            <person name="Goodwin S."/>
            <person name="Spatafora J."/>
            <person name="Crous P."/>
            <person name="Grigoriev I."/>
        </authorList>
    </citation>
    <scope>NUCLEOTIDE SEQUENCE</scope>
    <source>
        <strain evidence="2">CBS 207.26</strain>
    </source>
</reference>
<dbReference type="Proteomes" id="UP000800200">
    <property type="component" value="Unassembled WGS sequence"/>
</dbReference>
<feature type="region of interest" description="Disordered" evidence="1">
    <location>
        <begin position="63"/>
        <end position="88"/>
    </location>
</feature>
<proteinExistence type="predicted"/>
<evidence type="ECO:0000256" key="1">
    <source>
        <dbReference type="SAM" id="MobiDB-lite"/>
    </source>
</evidence>
<keyword evidence="3" id="KW-1185">Reference proteome</keyword>
<organism evidence="2 3">
    <name type="scientific">Zopfia rhizophila CBS 207.26</name>
    <dbReference type="NCBI Taxonomy" id="1314779"/>
    <lineage>
        <taxon>Eukaryota</taxon>
        <taxon>Fungi</taxon>
        <taxon>Dikarya</taxon>
        <taxon>Ascomycota</taxon>
        <taxon>Pezizomycotina</taxon>
        <taxon>Dothideomycetes</taxon>
        <taxon>Dothideomycetes incertae sedis</taxon>
        <taxon>Zopfiaceae</taxon>
        <taxon>Zopfia</taxon>
    </lineage>
</organism>
<evidence type="ECO:0000313" key="3">
    <source>
        <dbReference type="Proteomes" id="UP000800200"/>
    </source>
</evidence>
<dbReference type="EMBL" id="ML994611">
    <property type="protein sequence ID" value="KAF2194669.1"/>
    <property type="molecule type" value="Genomic_DNA"/>
</dbReference>
<gene>
    <name evidence="2" type="ORF">K469DRAFT_744522</name>
</gene>
<name>A0A6A6EV65_9PEZI</name>
<accession>A0A6A6EV65</accession>
<protein>
    <submittedName>
        <fullName evidence="2">Uncharacterized protein</fullName>
    </submittedName>
</protein>
<dbReference type="AlphaFoldDB" id="A0A6A6EV65"/>
<evidence type="ECO:0000313" key="2">
    <source>
        <dbReference type="EMBL" id="KAF2194669.1"/>
    </source>
</evidence>